<evidence type="ECO:0000313" key="5">
    <source>
        <dbReference type="Proteomes" id="UP000231279"/>
    </source>
</evidence>
<evidence type="ECO:0000256" key="3">
    <source>
        <dbReference type="ARBA" id="ARBA00023180"/>
    </source>
</evidence>
<evidence type="ECO:0000256" key="2">
    <source>
        <dbReference type="ARBA" id="ARBA00022729"/>
    </source>
</evidence>
<sequence>MMGGQTTEQGDCSRFKWNIPHCCKKDPTVIDLLLSTPYNQQIANCCKGGVINSWPQDPGNASSSFQLSVDAAGTTNKMVRVPKNFTLKAPGPGHTCGTTKIVKSTKFVAQDGRRVTQAMMTWNVTCAYSQFLAQKILTCCFSLLSFYNETIALVHHVLVDARITLLSLC</sequence>
<dbReference type="GO" id="GO:0052324">
    <property type="term" value="P:plant-type cell wall cellulose biosynthetic process"/>
    <property type="evidence" value="ECO:0007669"/>
    <property type="project" value="TreeGrafter"/>
</dbReference>
<evidence type="ECO:0000256" key="1">
    <source>
        <dbReference type="ARBA" id="ARBA00005507"/>
    </source>
</evidence>
<dbReference type="GO" id="GO:0005886">
    <property type="term" value="C:plasma membrane"/>
    <property type="evidence" value="ECO:0007669"/>
    <property type="project" value="TreeGrafter"/>
</dbReference>
<dbReference type="AlphaFoldDB" id="A0A2G9IBP8"/>
<keyword evidence="3" id="KW-0325">Glycoprotein</keyword>
<keyword evidence="2" id="KW-0732">Signal</keyword>
<proteinExistence type="inferred from homology"/>
<evidence type="ECO:0008006" key="6">
    <source>
        <dbReference type="Google" id="ProtNLM"/>
    </source>
</evidence>
<comment type="caution">
    <text evidence="4">The sequence shown here is derived from an EMBL/GenBank/DDBJ whole genome shotgun (WGS) entry which is preliminary data.</text>
</comment>
<accession>A0A2G9IBP8</accession>
<dbReference type="EMBL" id="NKXS01000004">
    <property type="protein sequence ID" value="PIN27181.1"/>
    <property type="molecule type" value="Genomic_DNA"/>
</dbReference>
<reference evidence="5" key="1">
    <citation type="journal article" date="2018" name="Gigascience">
        <title>Genome assembly of the Pink Ipe (Handroanthus impetiginosus, Bignoniaceae), a highly valued, ecologically keystone Neotropical timber forest tree.</title>
        <authorList>
            <person name="Silva-Junior O.B."/>
            <person name="Grattapaglia D."/>
            <person name="Novaes E."/>
            <person name="Collevatti R.G."/>
        </authorList>
    </citation>
    <scope>NUCLEOTIDE SEQUENCE [LARGE SCALE GENOMIC DNA]</scope>
    <source>
        <strain evidence="5">cv. UFG-1</strain>
    </source>
</reference>
<gene>
    <name evidence="4" type="ORF">CDL12_00041</name>
</gene>
<organism evidence="4 5">
    <name type="scientific">Handroanthus impetiginosus</name>
    <dbReference type="NCBI Taxonomy" id="429701"/>
    <lineage>
        <taxon>Eukaryota</taxon>
        <taxon>Viridiplantae</taxon>
        <taxon>Streptophyta</taxon>
        <taxon>Embryophyta</taxon>
        <taxon>Tracheophyta</taxon>
        <taxon>Spermatophyta</taxon>
        <taxon>Magnoliopsida</taxon>
        <taxon>eudicotyledons</taxon>
        <taxon>Gunneridae</taxon>
        <taxon>Pentapetalae</taxon>
        <taxon>asterids</taxon>
        <taxon>lamiids</taxon>
        <taxon>Lamiales</taxon>
        <taxon>Bignoniaceae</taxon>
        <taxon>Crescentiina</taxon>
        <taxon>Tabebuia alliance</taxon>
        <taxon>Handroanthus</taxon>
    </lineage>
</organism>
<dbReference type="Pfam" id="PF04833">
    <property type="entry name" value="COBRA"/>
    <property type="match status" value="1"/>
</dbReference>
<comment type="similarity">
    <text evidence="1">Belongs to the COBRA family.</text>
</comment>
<dbReference type="Proteomes" id="UP000231279">
    <property type="component" value="Unassembled WGS sequence"/>
</dbReference>
<dbReference type="PANTHER" id="PTHR31673">
    <property type="entry name" value="PROTEIN COBRA"/>
    <property type="match status" value="1"/>
</dbReference>
<protein>
    <recommendedName>
        <fullName evidence="6">COBRA-like protein</fullName>
    </recommendedName>
</protein>
<dbReference type="PANTHER" id="PTHR31673:SF3">
    <property type="entry name" value="COBRA-LIKE PROTEIN 4"/>
    <property type="match status" value="1"/>
</dbReference>
<name>A0A2G9IBP8_9LAMI</name>
<dbReference type="STRING" id="429701.A0A2G9IBP8"/>
<dbReference type="InterPro" id="IPR006918">
    <property type="entry name" value="COBRA_pln"/>
</dbReference>
<dbReference type="OrthoDB" id="1724830at2759"/>
<dbReference type="GO" id="GO:0010215">
    <property type="term" value="P:cellulose microfibril organization"/>
    <property type="evidence" value="ECO:0007669"/>
    <property type="project" value="InterPro"/>
</dbReference>
<evidence type="ECO:0000313" key="4">
    <source>
        <dbReference type="EMBL" id="PIN27181.1"/>
    </source>
</evidence>
<keyword evidence="5" id="KW-1185">Reference proteome</keyword>